<dbReference type="FunFam" id="1.20.58.760:FF:000001">
    <property type="entry name" value="ATP-dependent zinc metalloprotease FtsH"/>
    <property type="match status" value="1"/>
</dbReference>
<dbReference type="GO" id="GO:0016887">
    <property type="term" value="F:ATP hydrolysis activity"/>
    <property type="evidence" value="ECO:0007669"/>
    <property type="project" value="InterPro"/>
</dbReference>
<evidence type="ECO:0000256" key="4">
    <source>
        <dbReference type="ARBA" id="ARBA00022528"/>
    </source>
</evidence>
<keyword evidence="22" id="KW-1185">Reference proteome</keyword>
<dbReference type="HAMAP" id="MF_01458">
    <property type="entry name" value="FtsH"/>
    <property type="match status" value="1"/>
</dbReference>
<evidence type="ECO:0000256" key="6">
    <source>
        <dbReference type="ARBA" id="ARBA00022670"/>
    </source>
</evidence>
<comment type="similarity">
    <text evidence="3">In the N-terminal section; belongs to the AAA ATPase family.</text>
</comment>
<dbReference type="Pfam" id="PF00004">
    <property type="entry name" value="AAA"/>
    <property type="match status" value="1"/>
</dbReference>
<dbReference type="Proteomes" id="UP001190700">
    <property type="component" value="Unassembled WGS sequence"/>
</dbReference>
<dbReference type="InterPro" id="IPR003959">
    <property type="entry name" value="ATPase_AAA_core"/>
</dbReference>
<organism evidence="21 22">
    <name type="scientific">Cymbomonas tetramitiformis</name>
    <dbReference type="NCBI Taxonomy" id="36881"/>
    <lineage>
        <taxon>Eukaryota</taxon>
        <taxon>Viridiplantae</taxon>
        <taxon>Chlorophyta</taxon>
        <taxon>Pyramimonadophyceae</taxon>
        <taxon>Pyramimonadales</taxon>
        <taxon>Pyramimonadaceae</taxon>
        <taxon>Cymbomonas</taxon>
    </lineage>
</organism>
<dbReference type="InterPro" id="IPR000642">
    <property type="entry name" value="Peptidase_M41"/>
</dbReference>
<dbReference type="SUPFAM" id="SSF52540">
    <property type="entry name" value="P-loop containing nucleoside triphosphate hydrolases"/>
    <property type="match status" value="1"/>
</dbReference>
<accession>A0AAE0GD00</accession>
<dbReference type="FunFam" id="1.10.8.60:FF:000001">
    <property type="entry name" value="ATP-dependent zinc metalloprotease FtsH"/>
    <property type="match status" value="1"/>
</dbReference>
<comment type="cofactor">
    <cofactor evidence="1">
        <name>Zn(2+)</name>
        <dbReference type="ChEBI" id="CHEBI:29105"/>
    </cofactor>
</comment>
<evidence type="ECO:0000256" key="15">
    <source>
        <dbReference type="ARBA" id="ARBA00023049"/>
    </source>
</evidence>
<evidence type="ECO:0000256" key="2">
    <source>
        <dbReference type="ARBA" id="ARBA00010044"/>
    </source>
</evidence>
<dbReference type="GO" id="GO:0005524">
    <property type="term" value="F:ATP binding"/>
    <property type="evidence" value="ECO:0007669"/>
    <property type="project" value="UniProtKB-KW"/>
</dbReference>
<dbReference type="GO" id="GO:0004176">
    <property type="term" value="F:ATP-dependent peptidase activity"/>
    <property type="evidence" value="ECO:0007669"/>
    <property type="project" value="InterPro"/>
</dbReference>
<sequence>MNTATANMISARTGVSVVPRANNTPRPVKSVSSLLKKDTSFDATFGRALVKAAAKFGRKHQSEVKAALEEAESDSSRRTLMRNAMGTALAAFPVAAANAADDPQGVASSRMSYSRFLEYLDMDRVKKVDLYENGTIAIVEAVSPELGNRVQRVRVQLPGTSQELLAKFREKNIDFAAHSNSEDGGAVLMNLLGNLAFPLLLVGGLFLLSRRQQGGGGMGGGPGGPGNPMAFGKSKARFQMEPNTGVKFDDVAGVDEAKEDFMEVVEFLKKPEKFTVVGARIPKGVLLVGPPGTGKTLLAKAIAGEAGVPFFSISGSEFVEMFVGVGASRVRDLFKKAKENAPCIVFVDEIDAVGRSRGTGVGGGNDEREQTLNQLLTEMDGFEGNTGIIVVAATNRADILDSALLRPGRFDRQVSVDVPDLKGRIEILKVHARNKKFDDDVDLETMALRTPGFSGADLSNLLNEAAILTGRRNKEVISLKEVDDSVDRIVAGMEGTAMTDGKSKNLVAYHEVGHAICGSLTPGHDAVQKVTLIPRGQAKGLTWFIPGDDPTLISKSQLQARVVGALGGRAAEEVVFGRAEVTTGASGDLQQVAGMAKQMVTAFGMSEIGPWSLEDPSAQGGDMIMRMMARNSMSEKLASDIDDAVQKIANDGYAVALKQISDNREAMDAIVEELVVVETMTGDRFREILSQYTEIPECNIPAPLNPANSAAAQSA</sequence>
<reference evidence="21 22" key="1">
    <citation type="journal article" date="2015" name="Genome Biol. Evol.">
        <title>Comparative Genomics of a Bacterivorous Green Alga Reveals Evolutionary Causalities and Consequences of Phago-Mixotrophic Mode of Nutrition.</title>
        <authorList>
            <person name="Burns J.A."/>
            <person name="Paasch A."/>
            <person name="Narechania A."/>
            <person name="Kim E."/>
        </authorList>
    </citation>
    <scope>NUCLEOTIDE SEQUENCE [LARGE SCALE GENOMIC DNA]</scope>
    <source>
        <strain evidence="21 22">PLY_AMNH</strain>
    </source>
</reference>
<keyword evidence="6" id="KW-0645">Protease</keyword>
<evidence type="ECO:0000313" key="21">
    <source>
        <dbReference type="EMBL" id="KAK3275727.1"/>
    </source>
</evidence>
<dbReference type="Pfam" id="PF06480">
    <property type="entry name" value="FtsH_ext"/>
    <property type="match status" value="1"/>
</dbReference>
<dbReference type="GO" id="GO:0010304">
    <property type="term" value="P:PSII associated light-harvesting complex II catabolic process"/>
    <property type="evidence" value="ECO:0007669"/>
    <property type="project" value="UniProtKB-ARBA"/>
</dbReference>
<keyword evidence="17 19" id="KW-0472">Membrane</keyword>
<evidence type="ECO:0000256" key="10">
    <source>
        <dbReference type="ARBA" id="ARBA00022801"/>
    </source>
</evidence>
<evidence type="ECO:0000256" key="18">
    <source>
        <dbReference type="ARBA" id="ARBA00060455"/>
    </source>
</evidence>
<keyword evidence="11" id="KW-0862">Zinc</keyword>
<keyword evidence="7 19" id="KW-0812">Transmembrane</keyword>
<evidence type="ECO:0000256" key="17">
    <source>
        <dbReference type="ARBA" id="ARBA00023136"/>
    </source>
</evidence>
<proteinExistence type="inferred from homology"/>
<evidence type="ECO:0000256" key="5">
    <source>
        <dbReference type="ARBA" id="ARBA00022640"/>
    </source>
</evidence>
<dbReference type="InterPro" id="IPR011546">
    <property type="entry name" value="Pept_M41_FtsH_extracell"/>
</dbReference>
<dbReference type="InterPro" id="IPR003593">
    <property type="entry name" value="AAA+_ATPase"/>
</dbReference>
<dbReference type="Gene3D" id="1.10.8.60">
    <property type="match status" value="1"/>
</dbReference>
<feature type="domain" description="AAA+ ATPase" evidence="20">
    <location>
        <begin position="281"/>
        <end position="420"/>
    </location>
</feature>
<comment type="similarity">
    <text evidence="2">In the C-terminal section; belongs to the peptidase M41 family.</text>
</comment>
<dbReference type="GO" id="GO:0008270">
    <property type="term" value="F:zinc ion binding"/>
    <property type="evidence" value="ECO:0007669"/>
    <property type="project" value="InterPro"/>
</dbReference>
<keyword evidence="14 19" id="KW-1133">Transmembrane helix</keyword>
<dbReference type="InterPro" id="IPR037219">
    <property type="entry name" value="Peptidase_M41-like"/>
</dbReference>
<dbReference type="FunFam" id="3.30.720.210:FF:000002">
    <property type="entry name" value="ATP-dependent zinc metalloprotease FTSH chloroplastic"/>
    <property type="match status" value="1"/>
</dbReference>
<dbReference type="PANTHER" id="PTHR23076:SF139">
    <property type="entry name" value="ATP-DEPENDENT ZINC METALLOPROTEASE FTSH 2, CHLOROPLASTIC"/>
    <property type="match status" value="1"/>
</dbReference>
<name>A0AAE0GD00_9CHLO</name>
<comment type="subcellular location">
    <subcellularLocation>
        <location evidence="18">Plastid</location>
        <location evidence="18">Chloroplast thylakoid membrane</location>
        <topology evidence="18">Single-pass membrane protein</topology>
        <orientation evidence="18">Stromal side</orientation>
    </subcellularLocation>
</comment>
<dbReference type="Gene3D" id="3.30.720.210">
    <property type="match status" value="1"/>
</dbReference>
<evidence type="ECO:0000259" key="20">
    <source>
        <dbReference type="SMART" id="SM00382"/>
    </source>
</evidence>
<keyword evidence="15 21" id="KW-0482">Metalloprotease</keyword>
<feature type="transmembrane region" description="Helical" evidence="19">
    <location>
        <begin position="187"/>
        <end position="208"/>
    </location>
</feature>
<evidence type="ECO:0000256" key="12">
    <source>
        <dbReference type="ARBA" id="ARBA00022840"/>
    </source>
</evidence>
<evidence type="ECO:0000256" key="16">
    <source>
        <dbReference type="ARBA" id="ARBA00023078"/>
    </source>
</evidence>
<keyword evidence="13" id="KW-0809">Transit peptide</keyword>
<keyword evidence="10" id="KW-0378">Hydrolase</keyword>
<dbReference type="GO" id="GO:0009535">
    <property type="term" value="C:chloroplast thylakoid membrane"/>
    <property type="evidence" value="ECO:0007669"/>
    <property type="project" value="UniProtKB-SubCell"/>
</dbReference>
<evidence type="ECO:0000256" key="19">
    <source>
        <dbReference type="SAM" id="Phobius"/>
    </source>
</evidence>
<dbReference type="NCBIfam" id="TIGR01241">
    <property type="entry name" value="FtsH_fam"/>
    <property type="match status" value="1"/>
</dbReference>
<evidence type="ECO:0000256" key="11">
    <source>
        <dbReference type="ARBA" id="ARBA00022833"/>
    </source>
</evidence>
<dbReference type="InterPro" id="IPR027417">
    <property type="entry name" value="P-loop_NTPase"/>
</dbReference>
<dbReference type="SUPFAM" id="SSF140990">
    <property type="entry name" value="FtsH protease domain-like"/>
    <property type="match status" value="1"/>
</dbReference>
<dbReference type="EMBL" id="LGRX02007051">
    <property type="protein sequence ID" value="KAK3275727.1"/>
    <property type="molecule type" value="Genomic_DNA"/>
</dbReference>
<dbReference type="PANTHER" id="PTHR23076">
    <property type="entry name" value="METALLOPROTEASE M41 FTSH"/>
    <property type="match status" value="1"/>
</dbReference>
<dbReference type="GO" id="GO:0006508">
    <property type="term" value="P:proteolysis"/>
    <property type="evidence" value="ECO:0007669"/>
    <property type="project" value="UniProtKB-KW"/>
</dbReference>
<evidence type="ECO:0000256" key="7">
    <source>
        <dbReference type="ARBA" id="ARBA00022692"/>
    </source>
</evidence>
<comment type="caution">
    <text evidence="21">The sequence shown here is derived from an EMBL/GenBank/DDBJ whole genome shotgun (WGS) entry which is preliminary data.</text>
</comment>
<keyword evidence="16" id="KW-0793">Thylakoid</keyword>
<evidence type="ECO:0000256" key="9">
    <source>
        <dbReference type="ARBA" id="ARBA00022741"/>
    </source>
</evidence>
<keyword evidence="9" id="KW-0547">Nucleotide-binding</keyword>
<keyword evidence="4" id="KW-0150">Chloroplast</keyword>
<evidence type="ECO:0000256" key="3">
    <source>
        <dbReference type="ARBA" id="ARBA00010550"/>
    </source>
</evidence>
<keyword evidence="8" id="KW-0479">Metal-binding</keyword>
<evidence type="ECO:0000313" key="22">
    <source>
        <dbReference type="Proteomes" id="UP001190700"/>
    </source>
</evidence>
<dbReference type="CDD" id="cd19501">
    <property type="entry name" value="RecA-like_FtsH"/>
    <property type="match status" value="1"/>
</dbReference>
<evidence type="ECO:0000256" key="8">
    <source>
        <dbReference type="ARBA" id="ARBA00022723"/>
    </source>
</evidence>
<dbReference type="Gene3D" id="1.20.58.760">
    <property type="entry name" value="Peptidase M41"/>
    <property type="match status" value="1"/>
</dbReference>
<dbReference type="FunFam" id="3.40.50.300:FF:000001">
    <property type="entry name" value="ATP-dependent zinc metalloprotease FtsH"/>
    <property type="match status" value="1"/>
</dbReference>
<dbReference type="SMART" id="SM00382">
    <property type="entry name" value="AAA"/>
    <property type="match status" value="1"/>
</dbReference>
<evidence type="ECO:0000256" key="1">
    <source>
        <dbReference type="ARBA" id="ARBA00001947"/>
    </source>
</evidence>
<protein>
    <submittedName>
        <fullName evidence="21">ATP-dependent zinc metalloprotease FTSH 2, chloroplastic</fullName>
    </submittedName>
</protein>
<evidence type="ECO:0000256" key="13">
    <source>
        <dbReference type="ARBA" id="ARBA00022946"/>
    </source>
</evidence>
<dbReference type="GO" id="GO:0004222">
    <property type="term" value="F:metalloendopeptidase activity"/>
    <property type="evidence" value="ECO:0007669"/>
    <property type="project" value="InterPro"/>
</dbReference>
<dbReference type="Pfam" id="PF17862">
    <property type="entry name" value="AAA_lid_3"/>
    <property type="match status" value="1"/>
</dbReference>
<dbReference type="AlphaFoldDB" id="A0AAE0GD00"/>
<dbReference type="PROSITE" id="PS00674">
    <property type="entry name" value="AAA"/>
    <property type="match status" value="1"/>
</dbReference>
<gene>
    <name evidence="21" type="ORF">CYMTET_16164</name>
</gene>
<dbReference type="Pfam" id="PF01434">
    <property type="entry name" value="Peptidase_M41"/>
    <property type="match status" value="1"/>
</dbReference>
<dbReference type="InterPro" id="IPR005936">
    <property type="entry name" value="FtsH"/>
</dbReference>
<keyword evidence="5" id="KW-0934">Plastid</keyword>
<evidence type="ECO:0000256" key="14">
    <source>
        <dbReference type="ARBA" id="ARBA00022989"/>
    </source>
</evidence>
<dbReference type="Gene3D" id="3.40.50.300">
    <property type="entry name" value="P-loop containing nucleotide triphosphate hydrolases"/>
    <property type="match status" value="1"/>
</dbReference>
<keyword evidence="12" id="KW-0067">ATP-binding</keyword>
<dbReference type="InterPro" id="IPR041569">
    <property type="entry name" value="AAA_lid_3"/>
</dbReference>
<dbReference type="InterPro" id="IPR003960">
    <property type="entry name" value="ATPase_AAA_CS"/>
</dbReference>